<dbReference type="EMBL" id="KQ982554">
    <property type="protein sequence ID" value="KYQ55122.1"/>
    <property type="molecule type" value="Genomic_DNA"/>
</dbReference>
<evidence type="ECO:0000313" key="3">
    <source>
        <dbReference type="Proteomes" id="UP000075809"/>
    </source>
</evidence>
<sequence>MFQGHGSPPLRSNLELGIYPSAQQLGQTVIRYLQPRYIETPEKRRKNKKAARTQHPHRYCPPNFLVKRMSLSDDKIELGVPARLNLRVLTVLTEICKNVVVFYTGDFKDMTTAQPRQPNPTNASLSIPVSLVPRQLAVRKYPRGQGGLLENKVNRSGDENQMNQAPDAKKEVQKWAQLPHVNNVNTWYRGN</sequence>
<feature type="region of interest" description="Disordered" evidence="1">
    <location>
        <begin position="147"/>
        <end position="166"/>
    </location>
</feature>
<evidence type="ECO:0000256" key="1">
    <source>
        <dbReference type="SAM" id="MobiDB-lite"/>
    </source>
</evidence>
<organism evidence="2 3">
    <name type="scientific">Mycetomoellerius zeteki</name>
    <dbReference type="NCBI Taxonomy" id="64791"/>
    <lineage>
        <taxon>Eukaryota</taxon>
        <taxon>Metazoa</taxon>
        <taxon>Ecdysozoa</taxon>
        <taxon>Arthropoda</taxon>
        <taxon>Hexapoda</taxon>
        <taxon>Insecta</taxon>
        <taxon>Pterygota</taxon>
        <taxon>Neoptera</taxon>
        <taxon>Endopterygota</taxon>
        <taxon>Hymenoptera</taxon>
        <taxon>Apocrita</taxon>
        <taxon>Aculeata</taxon>
        <taxon>Formicoidea</taxon>
        <taxon>Formicidae</taxon>
        <taxon>Myrmicinae</taxon>
        <taxon>Mycetomoellerius</taxon>
    </lineage>
</organism>
<dbReference type="Proteomes" id="UP000075809">
    <property type="component" value="Unassembled WGS sequence"/>
</dbReference>
<proteinExistence type="predicted"/>
<dbReference type="AlphaFoldDB" id="A0A151X3Z2"/>
<accession>A0A151X3Z2</accession>
<name>A0A151X3Z2_9HYME</name>
<evidence type="ECO:0000313" key="2">
    <source>
        <dbReference type="EMBL" id="KYQ55122.1"/>
    </source>
</evidence>
<keyword evidence="3" id="KW-1185">Reference proteome</keyword>
<reference evidence="2 3" key="1">
    <citation type="submission" date="2015-09" db="EMBL/GenBank/DDBJ databases">
        <title>Trachymyrmex zeteki WGS genome.</title>
        <authorList>
            <person name="Nygaard S."/>
            <person name="Hu H."/>
            <person name="Boomsma J."/>
            <person name="Zhang G."/>
        </authorList>
    </citation>
    <scope>NUCLEOTIDE SEQUENCE [LARGE SCALE GENOMIC DNA]</scope>
    <source>
        <strain evidence="2">Tzet28-1</strain>
        <tissue evidence="2">Whole body</tissue>
    </source>
</reference>
<protein>
    <submittedName>
        <fullName evidence="2">Uncharacterized protein</fullName>
    </submittedName>
</protein>
<gene>
    <name evidence="2" type="ORF">ALC60_05974</name>
</gene>